<comment type="catalytic activity">
    <reaction evidence="8">
        <text>adenylyl-molybdopterin + molybdate = Mo-molybdopterin + AMP + H(+)</text>
        <dbReference type="Rhea" id="RHEA:35047"/>
        <dbReference type="ChEBI" id="CHEBI:15378"/>
        <dbReference type="ChEBI" id="CHEBI:36264"/>
        <dbReference type="ChEBI" id="CHEBI:62727"/>
        <dbReference type="ChEBI" id="CHEBI:71302"/>
        <dbReference type="ChEBI" id="CHEBI:456215"/>
        <dbReference type="EC" id="2.10.1.1"/>
    </reaction>
</comment>
<dbReference type="UniPathway" id="UPA00344"/>
<dbReference type="InterPro" id="IPR036425">
    <property type="entry name" value="MoaB/Mog-like_dom_sf"/>
</dbReference>
<dbReference type="NCBIfam" id="TIGR00177">
    <property type="entry name" value="molyb_syn"/>
    <property type="match status" value="1"/>
</dbReference>
<comment type="function">
    <text evidence="1 9">Catalyzes the insertion of molybdate into adenylated molybdopterin with the concomitant release of AMP.</text>
</comment>
<dbReference type="GO" id="GO:0061599">
    <property type="term" value="F:molybdopterin molybdotransferase activity"/>
    <property type="evidence" value="ECO:0007669"/>
    <property type="project" value="UniProtKB-UniRule"/>
</dbReference>
<dbReference type="InterPro" id="IPR036135">
    <property type="entry name" value="MoeA_linker/N_sf"/>
</dbReference>
<dbReference type="AlphaFoldDB" id="A0A242A4U8"/>
<evidence type="ECO:0000256" key="3">
    <source>
        <dbReference type="ARBA" id="ARBA00010763"/>
    </source>
</evidence>
<dbReference type="InterPro" id="IPR036688">
    <property type="entry name" value="MoeA_C_domain_IV_sf"/>
</dbReference>
<dbReference type="Gene3D" id="3.40.980.10">
    <property type="entry name" value="MoaB/Mog-like domain"/>
    <property type="match status" value="1"/>
</dbReference>
<keyword evidence="7 9" id="KW-0501">Molybdenum cofactor biosynthesis</keyword>
<dbReference type="InterPro" id="IPR001453">
    <property type="entry name" value="MoaB/Mog_dom"/>
</dbReference>
<dbReference type="PANTHER" id="PTHR10192">
    <property type="entry name" value="MOLYBDOPTERIN BIOSYNTHESIS PROTEIN"/>
    <property type="match status" value="1"/>
</dbReference>
<keyword evidence="9" id="KW-0460">Magnesium</keyword>
<dbReference type="STRING" id="1834191.A5886_001058"/>
<accession>A0A242A4U8</accession>
<evidence type="ECO:0000256" key="5">
    <source>
        <dbReference type="ARBA" id="ARBA00021108"/>
    </source>
</evidence>
<dbReference type="InterPro" id="IPR005110">
    <property type="entry name" value="MoeA_linker/N"/>
</dbReference>
<dbReference type="OrthoDB" id="9804758at2"/>
<evidence type="ECO:0000256" key="2">
    <source>
        <dbReference type="ARBA" id="ARBA00005046"/>
    </source>
</evidence>
<evidence type="ECO:0000256" key="8">
    <source>
        <dbReference type="ARBA" id="ARBA00047317"/>
    </source>
</evidence>
<dbReference type="Proteomes" id="UP000195043">
    <property type="component" value="Unassembled WGS sequence"/>
</dbReference>
<evidence type="ECO:0000256" key="9">
    <source>
        <dbReference type="RuleBase" id="RU365090"/>
    </source>
</evidence>
<dbReference type="CDD" id="cd00887">
    <property type="entry name" value="MoeA"/>
    <property type="match status" value="1"/>
</dbReference>
<evidence type="ECO:0000256" key="1">
    <source>
        <dbReference type="ARBA" id="ARBA00002901"/>
    </source>
</evidence>
<evidence type="ECO:0000313" key="11">
    <source>
        <dbReference type="EMBL" id="OTN75982.1"/>
    </source>
</evidence>
<dbReference type="Gene3D" id="2.170.190.11">
    <property type="entry name" value="Molybdopterin biosynthesis moea protein, domain 3"/>
    <property type="match status" value="1"/>
</dbReference>
<dbReference type="SUPFAM" id="SSF63867">
    <property type="entry name" value="MoeA C-terminal domain-like"/>
    <property type="match status" value="1"/>
</dbReference>
<dbReference type="GO" id="GO:0046872">
    <property type="term" value="F:metal ion binding"/>
    <property type="evidence" value="ECO:0007669"/>
    <property type="project" value="UniProtKB-UniRule"/>
</dbReference>
<dbReference type="EMBL" id="NGKU01000001">
    <property type="protein sequence ID" value="OTN75982.1"/>
    <property type="molecule type" value="Genomic_DNA"/>
</dbReference>
<evidence type="ECO:0000313" key="12">
    <source>
        <dbReference type="Proteomes" id="UP000195043"/>
    </source>
</evidence>
<dbReference type="SUPFAM" id="SSF53218">
    <property type="entry name" value="Molybdenum cofactor biosynthesis proteins"/>
    <property type="match status" value="1"/>
</dbReference>
<name>A0A242A4U8_9ENTE</name>
<dbReference type="Pfam" id="PF03454">
    <property type="entry name" value="MoeA_C"/>
    <property type="match status" value="1"/>
</dbReference>
<comment type="cofactor">
    <cofactor evidence="9">
        <name>Mg(2+)</name>
        <dbReference type="ChEBI" id="CHEBI:18420"/>
    </cofactor>
</comment>
<dbReference type="Gene3D" id="2.40.340.10">
    <property type="entry name" value="MoeA, C-terminal, domain IV"/>
    <property type="match status" value="1"/>
</dbReference>
<dbReference type="SMART" id="SM00852">
    <property type="entry name" value="MoCF_biosynth"/>
    <property type="match status" value="1"/>
</dbReference>
<organism evidence="11 12">
    <name type="scientific">Candidatus Enterococcus testudinis</name>
    <dbReference type="NCBI Taxonomy" id="1834191"/>
    <lineage>
        <taxon>Bacteria</taxon>
        <taxon>Bacillati</taxon>
        <taxon>Bacillota</taxon>
        <taxon>Bacilli</taxon>
        <taxon>Lactobacillales</taxon>
        <taxon>Enterococcaceae</taxon>
        <taxon>Enterococcus</taxon>
    </lineage>
</organism>
<comment type="similarity">
    <text evidence="3 9">Belongs to the MoeA family.</text>
</comment>
<evidence type="ECO:0000256" key="7">
    <source>
        <dbReference type="ARBA" id="ARBA00023150"/>
    </source>
</evidence>
<dbReference type="RefSeq" id="WP_086273985.1">
    <property type="nucleotide sequence ID" value="NZ_NGKU01000001.1"/>
</dbReference>
<comment type="pathway">
    <text evidence="2 9">Cofactor biosynthesis; molybdopterin biosynthesis.</text>
</comment>
<protein>
    <recommendedName>
        <fullName evidence="5 9">Molybdopterin molybdenumtransferase</fullName>
        <ecNumber evidence="4 9">2.10.1.1</ecNumber>
    </recommendedName>
</protein>
<dbReference type="PANTHER" id="PTHR10192:SF5">
    <property type="entry name" value="GEPHYRIN"/>
    <property type="match status" value="1"/>
</dbReference>
<dbReference type="GO" id="GO:0005829">
    <property type="term" value="C:cytosol"/>
    <property type="evidence" value="ECO:0007669"/>
    <property type="project" value="TreeGrafter"/>
</dbReference>
<keyword evidence="9" id="KW-0479">Metal-binding</keyword>
<evidence type="ECO:0000259" key="10">
    <source>
        <dbReference type="SMART" id="SM00852"/>
    </source>
</evidence>
<gene>
    <name evidence="11" type="ORF">A5886_001058</name>
</gene>
<evidence type="ECO:0000256" key="6">
    <source>
        <dbReference type="ARBA" id="ARBA00022505"/>
    </source>
</evidence>
<dbReference type="Pfam" id="PF03453">
    <property type="entry name" value="MoeA_N"/>
    <property type="match status" value="1"/>
</dbReference>
<proteinExistence type="inferred from homology"/>
<dbReference type="SUPFAM" id="SSF63882">
    <property type="entry name" value="MoeA N-terminal region -like"/>
    <property type="match status" value="1"/>
</dbReference>
<sequence>MSEYMDKQREVIYLHEAQARLNQLSFEPKTVSVSLHDALNETLAKNISAPFPLPNFRRAEYDGYGISDVTDLDSSAQYEIVGEIGAGDRFTRDIGLNETVKLMTGCRVPDEIVKVIPIEKVTVYEDKRIQVNENETKANITEIGYEVEQGQVILKAGTQLTAAKLSLAAAFGIKRIKVYQKISVGILTTGSELIDIKSTTKEGTTFDSNQILLTLLVEESGGQVVLCDTVSDDLDEIDRRIVEMSHQCDLILTSGGVSVGDYDYIAAIAQREKLLFNKIAMRPGSCTTAFCYKHVPVIGLSGNPGACFTGFYFLAEPMIQKFRKQASRLVYKKMTLAQSIPQKNTFERYLRATHSYGRVQPLAKNQSSALQASAETTCFIKIPANTHCTKEMEVDVWLLPCR</sequence>
<feature type="domain" description="MoaB/Mog" evidence="10">
    <location>
        <begin position="185"/>
        <end position="321"/>
    </location>
</feature>
<keyword evidence="9" id="KW-0808">Transferase</keyword>
<keyword evidence="12" id="KW-1185">Reference proteome</keyword>
<dbReference type="Pfam" id="PF00994">
    <property type="entry name" value="MoCF_biosynth"/>
    <property type="match status" value="1"/>
</dbReference>
<dbReference type="InterPro" id="IPR038987">
    <property type="entry name" value="MoeA-like"/>
</dbReference>
<reference evidence="11 12" key="1">
    <citation type="submission" date="2017-05" db="EMBL/GenBank/DDBJ databases">
        <title>The Genome Sequence of Enterococcus sp. 8G7_MSG3316.</title>
        <authorList>
            <consortium name="The Broad Institute Genomics Platform"/>
            <consortium name="The Broad Institute Genomic Center for Infectious Diseases"/>
            <person name="Earl A."/>
            <person name="Manson A."/>
            <person name="Schwartman J."/>
            <person name="Gilmore M."/>
            <person name="Abouelleil A."/>
            <person name="Cao P."/>
            <person name="Chapman S."/>
            <person name="Cusick C."/>
            <person name="Shea T."/>
            <person name="Young S."/>
            <person name="Neafsey D."/>
            <person name="Nusbaum C."/>
            <person name="Birren B."/>
        </authorList>
    </citation>
    <scope>NUCLEOTIDE SEQUENCE [LARGE SCALE GENOMIC DNA]</scope>
    <source>
        <strain evidence="11 12">8G7_MSG3316</strain>
    </source>
</reference>
<evidence type="ECO:0000256" key="4">
    <source>
        <dbReference type="ARBA" id="ARBA00013269"/>
    </source>
</evidence>
<dbReference type="InterPro" id="IPR005111">
    <property type="entry name" value="MoeA_C_domain_IV"/>
</dbReference>
<dbReference type="GO" id="GO:0006777">
    <property type="term" value="P:Mo-molybdopterin cofactor biosynthetic process"/>
    <property type="evidence" value="ECO:0007669"/>
    <property type="project" value="UniProtKB-UniRule"/>
</dbReference>
<keyword evidence="6 9" id="KW-0500">Molybdenum</keyword>
<dbReference type="Gene3D" id="3.90.105.10">
    <property type="entry name" value="Molybdopterin biosynthesis moea protein, domain 2"/>
    <property type="match status" value="1"/>
</dbReference>
<comment type="caution">
    <text evidence="11">The sequence shown here is derived from an EMBL/GenBank/DDBJ whole genome shotgun (WGS) entry which is preliminary data.</text>
</comment>
<dbReference type="EC" id="2.10.1.1" evidence="4 9"/>